<protein>
    <submittedName>
        <fullName evidence="2">Uncharacterized protein</fullName>
    </submittedName>
</protein>
<proteinExistence type="predicted"/>
<dbReference type="SUPFAM" id="SSF56935">
    <property type="entry name" value="Porins"/>
    <property type="match status" value="1"/>
</dbReference>
<comment type="caution">
    <text evidence="2">The sequence shown here is derived from an EMBL/GenBank/DDBJ whole genome shotgun (WGS) entry which is preliminary data.</text>
</comment>
<name>A0ABS9WYN3_9GAMM</name>
<gene>
    <name evidence="2" type="ORF">L3081_06065</name>
</gene>
<accession>A0ABS9WYN3</accession>
<evidence type="ECO:0000313" key="2">
    <source>
        <dbReference type="EMBL" id="MCI2283045.1"/>
    </source>
</evidence>
<dbReference type="RefSeq" id="WP_242284198.1">
    <property type="nucleotide sequence ID" value="NZ_JAKKSL010000001.1"/>
</dbReference>
<dbReference type="EMBL" id="JAKKSL010000001">
    <property type="protein sequence ID" value="MCI2283045.1"/>
    <property type="molecule type" value="Genomic_DNA"/>
</dbReference>
<keyword evidence="1" id="KW-0732">Signal</keyword>
<keyword evidence="3" id="KW-1185">Reference proteome</keyword>
<organism evidence="2 3">
    <name type="scientific">Colwellia maritima</name>
    <dbReference type="NCBI Taxonomy" id="2912588"/>
    <lineage>
        <taxon>Bacteria</taxon>
        <taxon>Pseudomonadati</taxon>
        <taxon>Pseudomonadota</taxon>
        <taxon>Gammaproteobacteria</taxon>
        <taxon>Alteromonadales</taxon>
        <taxon>Colwelliaceae</taxon>
        <taxon>Colwellia</taxon>
    </lineage>
</organism>
<dbReference type="Proteomes" id="UP001139646">
    <property type="component" value="Unassembled WGS sequence"/>
</dbReference>
<sequence>MLFKLKNKMIQKWFVNFLCLLGSSLPIIAFNSQATEEKLHYHGFIAQGLIDVDGSNFINDDGGISTELTELGINGSYQLSSNLRLAGQVVYLNGGNRYAEGARIDYALIDWLAYRNANWRTNIYLGRFKNNHWLYSSSRDVPFARPSIILPQSIYFDGFRDIAVGADGAAFKISRSDDDYGNFDFNFSYGSNPISDKQADIILSKEAKGTVKQDFEVQASFYWQPSFSPWRFGASYLDSDFTYHTNIEQDRFFDGGFLFKLLASMLYMKEKGGNLVVNFIRVNLLP</sequence>
<evidence type="ECO:0000313" key="3">
    <source>
        <dbReference type="Proteomes" id="UP001139646"/>
    </source>
</evidence>
<reference evidence="2" key="1">
    <citation type="submission" date="2022-01" db="EMBL/GenBank/DDBJ databases">
        <title>Colwellia maritima, isolated from seawater.</title>
        <authorList>
            <person name="Kristyanto S."/>
            <person name="Jung J."/>
            <person name="Jeon C.O."/>
        </authorList>
    </citation>
    <scope>NUCLEOTIDE SEQUENCE</scope>
    <source>
        <strain evidence="2">MSW7</strain>
    </source>
</reference>
<feature type="signal peptide" evidence="1">
    <location>
        <begin position="1"/>
        <end position="29"/>
    </location>
</feature>
<feature type="chain" id="PRO_5046348823" evidence="1">
    <location>
        <begin position="30"/>
        <end position="286"/>
    </location>
</feature>
<evidence type="ECO:0000256" key="1">
    <source>
        <dbReference type="SAM" id="SignalP"/>
    </source>
</evidence>